<dbReference type="EMBL" id="CP002198">
    <property type="protein sequence ID" value="ADN16001.1"/>
    <property type="molecule type" value="Genomic_DNA"/>
</dbReference>
<dbReference type="InterPro" id="IPR025494">
    <property type="entry name" value="DUF4385"/>
</dbReference>
<accession>E0U6W4</accession>
<evidence type="ECO:0000313" key="3">
    <source>
        <dbReference type="Proteomes" id="UP000008206"/>
    </source>
</evidence>
<protein>
    <recommendedName>
        <fullName evidence="4">Cytoplasmic protein</fullName>
    </recommendedName>
</protein>
<keyword evidence="3" id="KW-1185">Reference proteome</keyword>
<evidence type="ECO:0000313" key="2">
    <source>
        <dbReference type="EMBL" id="ADN16001.1"/>
    </source>
</evidence>
<dbReference type="Proteomes" id="UP000008206">
    <property type="component" value="Chromosome"/>
</dbReference>
<organism evidence="2 3">
    <name type="scientific">Gloeothece verrucosa (strain PCC 7822)</name>
    <name type="common">Cyanothece sp. (strain PCC 7822)</name>
    <dbReference type="NCBI Taxonomy" id="497965"/>
    <lineage>
        <taxon>Bacteria</taxon>
        <taxon>Bacillati</taxon>
        <taxon>Cyanobacteriota</taxon>
        <taxon>Cyanophyceae</taxon>
        <taxon>Oscillatoriophycideae</taxon>
        <taxon>Chroococcales</taxon>
        <taxon>Aphanothecaceae</taxon>
        <taxon>Gloeothece</taxon>
        <taxon>Gloeothece verrucosa</taxon>
    </lineage>
</organism>
<evidence type="ECO:0008006" key="4">
    <source>
        <dbReference type="Google" id="ProtNLM"/>
    </source>
</evidence>
<dbReference type="OrthoDB" id="65486at2"/>
<name>E0U6W4_GLOV7</name>
<feature type="region of interest" description="Disordered" evidence="1">
    <location>
        <begin position="92"/>
        <end position="122"/>
    </location>
</feature>
<dbReference type="AlphaFoldDB" id="E0U6W4"/>
<dbReference type="HOGENOM" id="CLU_079668_2_1_3"/>
<sequence>MFDYSLDFDKIDFRQSPELYRIGRGEQGVLLVEPYKSEILPHWRFKTPEIAKQSSEIIYNMFLDYLNQDDFVGADMARKFLQMGYTRARRYANHKSGRKYKDKTQKTDSNPPQKPEKREILPYDVDPIKAQSAAIFKEKWCQAKLQPKYLELKKKHQQMYEQNSNNKNLI</sequence>
<dbReference type="STRING" id="497965.Cyan7822_4081"/>
<reference evidence="3" key="1">
    <citation type="journal article" date="2011" name="MBio">
        <title>Novel metabolic attributes of the genus Cyanothece, comprising a group of unicellular nitrogen-fixing Cyanobacteria.</title>
        <authorList>
            <person name="Bandyopadhyay A."/>
            <person name="Elvitigala T."/>
            <person name="Welsh E."/>
            <person name="Stockel J."/>
            <person name="Liberton M."/>
            <person name="Min H."/>
            <person name="Sherman L.A."/>
            <person name="Pakrasi H.B."/>
        </authorList>
    </citation>
    <scope>NUCLEOTIDE SEQUENCE [LARGE SCALE GENOMIC DNA]</scope>
    <source>
        <strain evidence="3">PCC 7822</strain>
    </source>
</reference>
<evidence type="ECO:0000256" key="1">
    <source>
        <dbReference type="SAM" id="MobiDB-lite"/>
    </source>
</evidence>
<dbReference type="Pfam" id="PF14328">
    <property type="entry name" value="DUF4385"/>
    <property type="match status" value="1"/>
</dbReference>
<proteinExistence type="predicted"/>
<dbReference type="KEGG" id="cyj:Cyan7822_4081"/>
<feature type="compositionally biased region" description="Basic residues" evidence="1">
    <location>
        <begin position="92"/>
        <end position="101"/>
    </location>
</feature>
<gene>
    <name evidence="2" type="ordered locus">Cyan7822_4081</name>
</gene>
<dbReference type="eggNOG" id="ENOG50301DU">
    <property type="taxonomic scope" value="Bacteria"/>
</dbReference>